<comment type="caution">
    <text evidence="1">The sequence shown here is derived from an EMBL/GenBank/DDBJ whole genome shotgun (WGS) entry which is preliminary data.</text>
</comment>
<dbReference type="EMBL" id="VSRR010074759">
    <property type="protein sequence ID" value="MPC87516.1"/>
    <property type="molecule type" value="Genomic_DNA"/>
</dbReference>
<dbReference type="Proteomes" id="UP000324222">
    <property type="component" value="Unassembled WGS sequence"/>
</dbReference>
<proteinExistence type="predicted"/>
<evidence type="ECO:0000313" key="1">
    <source>
        <dbReference type="EMBL" id="MPC87516.1"/>
    </source>
</evidence>
<keyword evidence="2" id="KW-1185">Reference proteome</keyword>
<reference evidence="1 2" key="1">
    <citation type="submission" date="2019-05" db="EMBL/GenBank/DDBJ databases">
        <title>Another draft genome of Portunus trituberculatus and its Hox gene families provides insights of decapod evolution.</title>
        <authorList>
            <person name="Jeong J.-H."/>
            <person name="Song I."/>
            <person name="Kim S."/>
            <person name="Choi T."/>
            <person name="Kim D."/>
            <person name="Ryu S."/>
            <person name="Kim W."/>
        </authorList>
    </citation>
    <scope>NUCLEOTIDE SEQUENCE [LARGE SCALE GENOMIC DNA]</scope>
    <source>
        <tissue evidence="1">Muscle</tissue>
    </source>
</reference>
<evidence type="ECO:0000313" key="2">
    <source>
        <dbReference type="Proteomes" id="UP000324222"/>
    </source>
</evidence>
<name>A0A5B7J0P8_PORTR</name>
<protein>
    <submittedName>
        <fullName evidence="1">Uncharacterized protein</fullName>
    </submittedName>
</protein>
<gene>
    <name evidence="1" type="ORF">E2C01_082379</name>
</gene>
<sequence length="129" mass="13487">MMGGWMAGLPSDWFACGLAGWLAGYLDGYLATGLLSNYPTCVCVCVLAGGSPAPHVTYTRCPCVIPFSGYIFPISAAILLDCYLVIAITSTTNPTTAIPTTTAVLLLPPSSFLPHQPPAAEYDNSEIAP</sequence>
<dbReference type="AlphaFoldDB" id="A0A5B7J0P8"/>
<accession>A0A5B7J0P8</accession>
<organism evidence="1 2">
    <name type="scientific">Portunus trituberculatus</name>
    <name type="common">Swimming crab</name>
    <name type="synonym">Neptunus trituberculatus</name>
    <dbReference type="NCBI Taxonomy" id="210409"/>
    <lineage>
        <taxon>Eukaryota</taxon>
        <taxon>Metazoa</taxon>
        <taxon>Ecdysozoa</taxon>
        <taxon>Arthropoda</taxon>
        <taxon>Crustacea</taxon>
        <taxon>Multicrustacea</taxon>
        <taxon>Malacostraca</taxon>
        <taxon>Eumalacostraca</taxon>
        <taxon>Eucarida</taxon>
        <taxon>Decapoda</taxon>
        <taxon>Pleocyemata</taxon>
        <taxon>Brachyura</taxon>
        <taxon>Eubrachyura</taxon>
        <taxon>Portunoidea</taxon>
        <taxon>Portunidae</taxon>
        <taxon>Portuninae</taxon>
        <taxon>Portunus</taxon>
    </lineage>
</organism>